<proteinExistence type="predicted"/>
<evidence type="ECO:0000313" key="1">
    <source>
        <dbReference type="EMBL" id="JAH52037.1"/>
    </source>
</evidence>
<dbReference type="AlphaFoldDB" id="A0A0E9TF00"/>
<dbReference type="EMBL" id="GBXM01056540">
    <property type="protein sequence ID" value="JAH52037.1"/>
    <property type="molecule type" value="Transcribed_RNA"/>
</dbReference>
<organism evidence="1">
    <name type="scientific">Anguilla anguilla</name>
    <name type="common">European freshwater eel</name>
    <name type="synonym">Muraena anguilla</name>
    <dbReference type="NCBI Taxonomy" id="7936"/>
    <lineage>
        <taxon>Eukaryota</taxon>
        <taxon>Metazoa</taxon>
        <taxon>Chordata</taxon>
        <taxon>Craniata</taxon>
        <taxon>Vertebrata</taxon>
        <taxon>Euteleostomi</taxon>
        <taxon>Actinopterygii</taxon>
        <taxon>Neopterygii</taxon>
        <taxon>Teleostei</taxon>
        <taxon>Anguilliformes</taxon>
        <taxon>Anguillidae</taxon>
        <taxon>Anguilla</taxon>
    </lineage>
</organism>
<protein>
    <submittedName>
        <fullName evidence="1">Uncharacterized protein</fullName>
    </submittedName>
</protein>
<accession>A0A0E9TF00</accession>
<sequence length="31" mass="3443">MTESKKEKKITMDDYSVTFVNLNTGGTHPGL</sequence>
<reference evidence="1" key="2">
    <citation type="journal article" date="2015" name="Fish Shellfish Immunol.">
        <title>Early steps in the European eel (Anguilla anguilla)-Vibrio vulnificus interaction in the gills: Role of the RtxA13 toxin.</title>
        <authorList>
            <person name="Callol A."/>
            <person name="Pajuelo D."/>
            <person name="Ebbesson L."/>
            <person name="Teles M."/>
            <person name="MacKenzie S."/>
            <person name="Amaro C."/>
        </authorList>
    </citation>
    <scope>NUCLEOTIDE SEQUENCE</scope>
</reference>
<name>A0A0E9TF00_ANGAN</name>
<reference evidence="1" key="1">
    <citation type="submission" date="2014-11" db="EMBL/GenBank/DDBJ databases">
        <authorList>
            <person name="Amaro Gonzalez C."/>
        </authorList>
    </citation>
    <scope>NUCLEOTIDE SEQUENCE</scope>
</reference>